<proteinExistence type="predicted"/>
<evidence type="ECO:0000313" key="2">
    <source>
        <dbReference type="Proteomes" id="UP000008311"/>
    </source>
</evidence>
<name>B9T065_RICCO</name>
<accession>B9T065</accession>
<gene>
    <name evidence="1" type="ORF">RCOM_0030530</name>
</gene>
<sequence>MLNTDGAMRATTRRARAGKAGACTVLAGLCLAWNCGYRKVKVGLSNMLSVDIINKKSFGSSYPCCSLGSNN</sequence>
<dbReference type="AlphaFoldDB" id="B9T065"/>
<protein>
    <submittedName>
        <fullName evidence="1">Uncharacterized protein</fullName>
    </submittedName>
</protein>
<dbReference type="EMBL" id="EQ974296">
    <property type="protein sequence ID" value="EEF30762.1"/>
    <property type="molecule type" value="Genomic_DNA"/>
</dbReference>
<evidence type="ECO:0000313" key="1">
    <source>
        <dbReference type="EMBL" id="EEF30762.1"/>
    </source>
</evidence>
<keyword evidence="2" id="KW-1185">Reference proteome</keyword>
<dbReference type="Proteomes" id="UP000008311">
    <property type="component" value="Unassembled WGS sequence"/>
</dbReference>
<reference evidence="2" key="1">
    <citation type="journal article" date="2010" name="Nat. Biotechnol.">
        <title>Draft genome sequence of the oilseed species Ricinus communis.</title>
        <authorList>
            <person name="Chan A.P."/>
            <person name="Crabtree J."/>
            <person name="Zhao Q."/>
            <person name="Lorenzi H."/>
            <person name="Orvis J."/>
            <person name="Puiu D."/>
            <person name="Melake-Berhan A."/>
            <person name="Jones K.M."/>
            <person name="Redman J."/>
            <person name="Chen G."/>
            <person name="Cahoon E.B."/>
            <person name="Gedil M."/>
            <person name="Stanke M."/>
            <person name="Haas B.J."/>
            <person name="Wortman J.R."/>
            <person name="Fraser-Liggett C.M."/>
            <person name="Ravel J."/>
            <person name="Rabinowicz P.D."/>
        </authorList>
    </citation>
    <scope>NUCLEOTIDE SEQUENCE [LARGE SCALE GENOMIC DNA]</scope>
    <source>
        <strain evidence="2">cv. Hale</strain>
    </source>
</reference>
<dbReference type="InParanoid" id="B9T065"/>
<organism evidence="1 2">
    <name type="scientific">Ricinus communis</name>
    <name type="common">Castor bean</name>
    <dbReference type="NCBI Taxonomy" id="3988"/>
    <lineage>
        <taxon>Eukaryota</taxon>
        <taxon>Viridiplantae</taxon>
        <taxon>Streptophyta</taxon>
        <taxon>Embryophyta</taxon>
        <taxon>Tracheophyta</taxon>
        <taxon>Spermatophyta</taxon>
        <taxon>Magnoliopsida</taxon>
        <taxon>eudicotyledons</taxon>
        <taxon>Gunneridae</taxon>
        <taxon>Pentapetalae</taxon>
        <taxon>rosids</taxon>
        <taxon>fabids</taxon>
        <taxon>Malpighiales</taxon>
        <taxon>Euphorbiaceae</taxon>
        <taxon>Acalyphoideae</taxon>
        <taxon>Acalypheae</taxon>
        <taxon>Ricinus</taxon>
    </lineage>
</organism>